<organism evidence="2 3">
    <name type="scientific">Ensete ventricosum</name>
    <name type="common">Abyssinian banana</name>
    <name type="synonym">Musa ensete</name>
    <dbReference type="NCBI Taxonomy" id="4639"/>
    <lineage>
        <taxon>Eukaryota</taxon>
        <taxon>Viridiplantae</taxon>
        <taxon>Streptophyta</taxon>
        <taxon>Embryophyta</taxon>
        <taxon>Tracheophyta</taxon>
        <taxon>Spermatophyta</taxon>
        <taxon>Magnoliopsida</taxon>
        <taxon>Liliopsida</taxon>
        <taxon>Zingiberales</taxon>
        <taxon>Musaceae</taxon>
        <taxon>Ensete</taxon>
    </lineage>
</organism>
<feature type="region of interest" description="Disordered" evidence="1">
    <location>
        <begin position="38"/>
        <end position="63"/>
    </location>
</feature>
<dbReference type="AlphaFoldDB" id="A0A426Y3T9"/>
<dbReference type="Proteomes" id="UP000287651">
    <property type="component" value="Unassembled WGS sequence"/>
</dbReference>
<accession>A0A426Y3T9</accession>
<comment type="caution">
    <text evidence="2">The sequence shown here is derived from an EMBL/GenBank/DDBJ whole genome shotgun (WGS) entry which is preliminary data.</text>
</comment>
<proteinExistence type="predicted"/>
<dbReference type="EMBL" id="AMZH03015195">
    <property type="protein sequence ID" value="RRT46448.1"/>
    <property type="molecule type" value="Genomic_DNA"/>
</dbReference>
<evidence type="ECO:0000313" key="3">
    <source>
        <dbReference type="Proteomes" id="UP000287651"/>
    </source>
</evidence>
<evidence type="ECO:0000313" key="2">
    <source>
        <dbReference type="EMBL" id="RRT46448.1"/>
    </source>
</evidence>
<evidence type="ECO:0000256" key="1">
    <source>
        <dbReference type="SAM" id="MobiDB-lite"/>
    </source>
</evidence>
<name>A0A426Y3T9_ENSVE</name>
<reference evidence="2 3" key="1">
    <citation type="journal article" date="2014" name="Agronomy (Basel)">
        <title>A Draft Genome Sequence for Ensete ventricosum, the Drought-Tolerant Tree Against Hunger.</title>
        <authorList>
            <person name="Harrison J."/>
            <person name="Moore K.A."/>
            <person name="Paszkiewicz K."/>
            <person name="Jones T."/>
            <person name="Grant M."/>
            <person name="Ambacheew D."/>
            <person name="Muzemil S."/>
            <person name="Studholme D.J."/>
        </authorList>
    </citation>
    <scope>NUCLEOTIDE SEQUENCE [LARGE SCALE GENOMIC DNA]</scope>
</reference>
<gene>
    <name evidence="2" type="ORF">B296_00046444</name>
</gene>
<sequence>MLMWGFATKEGGGEGWEDTSCGEGKEVLSGFREVCHDGGRGESYQGRARWRKKPPSSFTDGDEDATSVIRLERKDVAVIMTHACIGWGC</sequence>
<protein>
    <submittedName>
        <fullName evidence="2">Uncharacterized protein</fullName>
    </submittedName>
</protein>